<evidence type="ECO:0000313" key="10">
    <source>
        <dbReference type="Proteomes" id="UP000244240"/>
    </source>
</evidence>
<dbReference type="InterPro" id="IPR011701">
    <property type="entry name" value="MFS"/>
</dbReference>
<dbReference type="GO" id="GO:0022857">
    <property type="term" value="F:transmembrane transporter activity"/>
    <property type="evidence" value="ECO:0007669"/>
    <property type="project" value="InterPro"/>
</dbReference>
<evidence type="ECO:0000256" key="7">
    <source>
        <dbReference type="SAM" id="Phobius"/>
    </source>
</evidence>
<dbReference type="EMBL" id="QBKR01000014">
    <property type="protein sequence ID" value="PTX58901.1"/>
    <property type="molecule type" value="Genomic_DNA"/>
</dbReference>
<evidence type="ECO:0000256" key="1">
    <source>
        <dbReference type="ARBA" id="ARBA00004651"/>
    </source>
</evidence>
<comment type="caution">
    <text evidence="9">The sequence shown here is derived from an EMBL/GenBank/DDBJ whole genome shotgun (WGS) entry which is preliminary data.</text>
</comment>
<gene>
    <name evidence="9" type="ORF">C8P63_11483</name>
</gene>
<dbReference type="Pfam" id="PF07690">
    <property type="entry name" value="MFS_1"/>
    <property type="match status" value="1"/>
</dbReference>
<dbReference type="OrthoDB" id="9775268at2"/>
<accession>A0A2T6BS50</accession>
<evidence type="ECO:0000256" key="2">
    <source>
        <dbReference type="ARBA" id="ARBA00022448"/>
    </source>
</evidence>
<dbReference type="InterPro" id="IPR020846">
    <property type="entry name" value="MFS_dom"/>
</dbReference>
<dbReference type="Proteomes" id="UP000244240">
    <property type="component" value="Unassembled WGS sequence"/>
</dbReference>
<keyword evidence="3" id="KW-1003">Cell membrane</keyword>
<proteinExistence type="predicted"/>
<feature type="domain" description="Major facilitator superfamily (MFS) profile" evidence="8">
    <location>
        <begin position="222"/>
        <end position="441"/>
    </location>
</feature>
<keyword evidence="2" id="KW-0813">Transport</keyword>
<sequence>MTSVCNDRRMYTLLAANIASSVGTGISGIAVPWYLIQRPGGEAAFGYLMFGMTIMSFLLAPSIGVWVDRFSRKRLLLINQCIGLAVTLPLALWGMIAGHYSTWQLVTVSAAAFLYYNLHFPTQFALVQEIFDRSRYRTLNGLLEVQSQAAAMISGGLASLLLGMVDFHWILTVDAVTYLLGFLLLWTLPYRRERVERGTSPVSRSWWGDLSKGARYLRNQPRLTLFFLCTMLPFIGVMASNYLNPIYVVDTLKADAAVMGLQEMLYAVGAVSAGITIPWLMRRLGAYVTLLVTVGFYTLATSVLAWVPVVTVFLTIKFLFGWGNAGTRVARNTLMMELVPNRLIGRVNSFFMGVGYMLRITLLGLFTQTVPQWGAMWAYRVLFIVMMLGWLGVILSRGVVKGDANHEEQSPLKTTSASISRTRAATEVKQGTWLGSNPMKN</sequence>
<comment type="subcellular location">
    <subcellularLocation>
        <location evidence="1">Cell membrane</location>
        <topology evidence="1">Multi-pass membrane protein</topology>
    </subcellularLocation>
</comment>
<evidence type="ECO:0000256" key="3">
    <source>
        <dbReference type="ARBA" id="ARBA00022475"/>
    </source>
</evidence>
<feature type="transmembrane region" description="Helical" evidence="7">
    <location>
        <begin position="102"/>
        <end position="118"/>
    </location>
</feature>
<feature type="transmembrane region" description="Helical" evidence="7">
    <location>
        <begin position="167"/>
        <end position="188"/>
    </location>
</feature>
<dbReference type="GO" id="GO:0005886">
    <property type="term" value="C:plasma membrane"/>
    <property type="evidence" value="ECO:0007669"/>
    <property type="project" value="UniProtKB-SubCell"/>
</dbReference>
<evidence type="ECO:0000259" key="8">
    <source>
        <dbReference type="PROSITE" id="PS50850"/>
    </source>
</evidence>
<keyword evidence="6 7" id="KW-0472">Membrane</keyword>
<organism evidence="9 10">
    <name type="scientific">Melghirimyces profundicolus</name>
    <dbReference type="NCBI Taxonomy" id="1242148"/>
    <lineage>
        <taxon>Bacteria</taxon>
        <taxon>Bacillati</taxon>
        <taxon>Bacillota</taxon>
        <taxon>Bacilli</taxon>
        <taxon>Bacillales</taxon>
        <taxon>Thermoactinomycetaceae</taxon>
        <taxon>Melghirimyces</taxon>
    </lineage>
</organism>
<feature type="transmembrane region" description="Helical" evidence="7">
    <location>
        <begin position="12"/>
        <end position="35"/>
    </location>
</feature>
<dbReference type="CDD" id="cd06173">
    <property type="entry name" value="MFS_MefA_like"/>
    <property type="match status" value="1"/>
</dbReference>
<evidence type="ECO:0000256" key="4">
    <source>
        <dbReference type="ARBA" id="ARBA00022692"/>
    </source>
</evidence>
<feature type="transmembrane region" description="Helical" evidence="7">
    <location>
        <begin position="313"/>
        <end position="331"/>
    </location>
</feature>
<keyword evidence="10" id="KW-1185">Reference proteome</keyword>
<dbReference type="Gene3D" id="1.20.1250.20">
    <property type="entry name" value="MFS general substrate transporter like domains"/>
    <property type="match status" value="1"/>
</dbReference>
<dbReference type="PANTHER" id="PTHR23513:SF11">
    <property type="entry name" value="STAPHYLOFERRIN A TRANSPORTER"/>
    <property type="match status" value="1"/>
</dbReference>
<feature type="transmembrane region" description="Helical" evidence="7">
    <location>
        <begin position="343"/>
        <end position="365"/>
    </location>
</feature>
<keyword evidence="4 7" id="KW-0812">Transmembrane</keyword>
<name>A0A2T6BS50_9BACL</name>
<feature type="transmembrane region" description="Helical" evidence="7">
    <location>
        <begin position="288"/>
        <end position="307"/>
    </location>
</feature>
<dbReference type="RefSeq" id="WP_108024102.1">
    <property type="nucleotide sequence ID" value="NZ_QBKR01000014.1"/>
</dbReference>
<reference evidence="9 10" key="1">
    <citation type="submission" date="2018-04" db="EMBL/GenBank/DDBJ databases">
        <title>Genomic Encyclopedia of Archaeal and Bacterial Type Strains, Phase II (KMG-II): from individual species to whole genera.</title>
        <authorList>
            <person name="Goeker M."/>
        </authorList>
    </citation>
    <scope>NUCLEOTIDE SEQUENCE [LARGE SCALE GENOMIC DNA]</scope>
    <source>
        <strain evidence="9 10">DSM 45787</strain>
    </source>
</reference>
<evidence type="ECO:0000313" key="9">
    <source>
        <dbReference type="EMBL" id="PTX58901.1"/>
    </source>
</evidence>
<keyword evidence="5 7" id="KW-1133">Transmembrane helix</keyword>
<evidence type="ECO:0000256" key="5">
    <source>
        <dbReference type="ARBA" id="ARBA00022989"/>
    </source>
</evidence>
<dbReference type="AlphaFoldDB" id="A0A2T6BS50"/>
<dbReference type="PROSITE" id="PS50850">
    <property type="entry name" value="MFS"/>
    <property type="match status" value="1"/>
</dbReference>
<dbReference type="InterPro" id="IPR036259">
    <property type="entry name" value="MFS_trans_sf"/>
</dbReference>
<feature type="transmembrane region" description="Helical" evidence="7">
    <location>
        <begin position="47"/>
        <end position="67"/>
    </location>
</feature>
<dbReference type="SUPFAM" id="SSF103473">
    <property type="entry name" value="MFS general substrate transporter"/>
    <property type="match status" value="1"/>
</dbReference>
<feature type="transmembrane region" description="Helical" evidence="7">
    <location>
        <begin position="223"/>
        <end position="244"/>
    </location>
</feature>
<feature type="transmembrane region" description="Helical" evidence="7">
    <location>
        <begin position="139"/>
        <end position="161"/>
    </location>
</feature>
<feature type="transmembrane region" description="Helical" evidence="7">
    <location>
        <begin position="264"/>
        <end position="281"/>
    </location>
</feature>
<dbReference type="PANTHER" id="PTHR23513">
    <property type="entry name" value="INTEGRAL MEMBRANE EFFLUX PROTEIN-RELATED"/>
    <property type="match status" value="1"/>
</dbReference>
<feature type="transmembrane region" description="Helical" evidence="7">
    <location>
        <begin position="76"/>
        <end position="96"/>
    </location>
</feature>
<protein>
    <submittedName>
        <fullName evidence="9">Na+/melibiose symporter-like transporter</fullName>
    </submittedName>
</protein>
<feature type="transmembrane region" description="Helical" evidence="7">
    <location>
        <begin position="377"/>
        <end position="395"/>
    </location>
</feature>
<evidence type="ECO:0000256" key="6">
    <source>
        <dbReference type="ARBA" id="ARBA00023136"/>
    </source>
</evidence>